<dbReference type="RefSeq" id="WP_004691675.1">
    <property type="nucleotide sequence ID" value="NZ_BBTB01000009.1"/>
</dbReference>
<reference evidence="3 4" key="1">
    <citation type="submission" date="2018-06" db="EMBL/GenBank/DDBJ databases">
        <authorList>
            <consortium name="Pathogen Informatics"/>
            <person name="Doyle S."/>
        </authorList>
    </citation>
    <scope>NUCLEOTIDE SEQUENCE [LARGE SCALE GENOMIC DNA]</scope>
    <source>
        <strain evidence="3 4">NCTC10308</strain>
    </source>
</reference>
<protein>
    <recommendedName>
        <fullName evidence="1">HEPN AbiJ-N-terminal domain-containing protein</fullName>
    </recommendedName>
</protein>
<dbReference type="Proteomes" id="UP000254227">
    <property type="component" value="Unassembled WGS sequence"/>
</dbReference>
<evidence type="ECO:0000259" key="1">
    <source>
        <dbReference type="Pfam" id="PF18863"/>
    </source>
</evidence>
<feature type="domain" description="HEPN AbiJ-N-terminal" evidence="1">
    <location>
        <begin position="11"/>
        <end position="170"/>
    </location>
</feature>
<evidence type="ECO:0000313" key="3">
    <source>
        <dbReference type="EMBL" id="SUT98000.1"/>
    </source>
</evidence>
<dbReference type="AlphaFoldDB" id="A0A380U890"/>
<reference evidence="2 5" key="2">
    <citation type="submission" date="2020-12" db="EMBL/GenBank/DDBJ databases">
        <title>FDA dAtabase for Regulatory Grade micrObial Sequences (FDA-ARGOS): Supporting development and validation of Infectious Disease Dx tests.</title>
        <authorList>
            <person name="Sproer C."/>
            <person name="Gronow S."/>
            <person name="Severitt S."/>
            <person name="Schroder I."/>
            <person name="Tallon L."/>
            <person name="Sadzewicz L."/>
            <person name="Zhao X."/>
            <person name="Boylan J."/>
            <person name="Ott S."/>
            <person name="Bowen H."/>
            <person name="Vavikolanu K."/>
            <person name="Mehta A."/>
            <person name="Aluvathingal J."/>
            <person name="Nadendla S."/>
            <person name="Lowell S."/>
            <person name="Myers T."/>
            <person name="Yan Y."/>
            <person name="Sichtig H."/>
        </authorList>
    </citation>
    <scope>NUCLEOTIDE SEQUENCE [LARGE SCALE GENOMIC DNA]</scope>
    <source>
        <strain evidence="2 5">FDAARGOS_910</strain>
    </source>
</reference>
<dbReference type="EMBL" id="CP065666">
    <property type="protein sequence ID" value="QPS04048.1"/>
    <property type="molecule type" value="Genomic_DNA"/>
</dbReference>
<evidence type="ECO:0000313" key="2">
    <source>
        <dbReference type="EMBL" id="QPS04048.1"/>
    </source>
</evidence>
<organism evidence="3 4">
    <name type="scientific">Acinetobacter johnsonii</name>
    <dbReference type="NCBI Taxonomy" id="40214"/>
    <lineage>
        <taxon>Bacteria</taxon>
        <taxon>Pseudomonadati</taxon>
        <taxon>Pseudomonadota</taxon>
        <taxon>Gammaproteobacteria</taxon>
        <taxon>Moraxellales</taxon>
        <taxon>Moraxellaceae</taxon>
        <taxon>Acinetobacter</taxon>
    </lineage>
</organism>
<sequence length="290" mass="33913">MSKIGFVGDKMRFSERYGYQPIREIIQKNSIDTDLKNALWNAIIVCIFNKYSYHFGARSRPIIGSNLESFFQLLFHSFFKKRIDQIPYSIESTIAEIDTLFFKTYKWYEIYNFIEACIEYFPFDEKKEDFIILLNDCLEIENSAYRVINYQITPITSEQEIQSIEQAIENTNPYSGVQQHLNQALKLMSDRQNPDYRNSIKESISALEGICKIIANKENAGFQETLAIIQNKYDLHKSLKEGFVKFYGYTSDGDGIRHAMLEESNLSYIDAKFMLVACTNFINYLIEKTK</sequence>
<accession>A0A380U890</accession>
<dbReference type="EMBL" id="UFRV01000006">
    <property type="protein sequence ID" value="SUT98000.1"/>
    <property type="molecule type" value="Genomic_DNA"/>
</dbReference>
<evidence type="ECO:0000313" key="5">
    <source>
        <dbReference type="Proteomes" id="UP000595107"/>
    </source>
</evidence>
<gene>
    <name evidence="2" type="ORF">I6G67_00515</name>
    <name evidence="3" type="ORF">NCTC10308_02672</name>
</gene>
<proteinExistence type="predicted"/>
<evidence type="ECO:0000313" key="4">
    <source>
        <dbReference type="Proteomes" id="UP000254227"/>
    </source>
</evidence>
<dbReference type="Pfam" id="PF18863">
    <property type="entry name" value="AbiJ_NTD4"/>
    <property type="match status" value="1"/>
</dbReference>
<dbReference type="InterPro" id="IPR049503">
    <property type="entry name" value="AbiJ_NTD4"/>
</dbReference>
<name>A0A380U890_ACIJO</name>
<dbReference type="Proteomes" id="UP000595107">
    <property type="component" value="Chromosome"/>
</dbReference>